<proteinExistence type="predicted"/>
<protein>
    <submittedName>
        <fullName evidence="2">Uncharacterized protein</fullName>
    </submittedName>
</protein>
<sequence>MSQTRSHSVGPFKRYSFDTRRTRKAFRNSKHRRRPKKPRYSKYPYDGEDNSSTDFTKIFNIPEGKLTVSLVSLTYAQRVHRGRRSSYPLRTSSCKVLDLFAEDRRKPNTITMRRRKKSTYCSARLILLQPQFQNDQPAGEAARRRYFQPRLDEFKTSSTSKETSIFEIPIRRGEDNSSTDFTKIFNILEGKLTGENRTRLRCDGVKRRARIAAHGRYFLTKRTIGKTAGSGRRSEKSSLSAFTAAGRRSSYPLRTSSVAKFSIYLRRTGENRTRLRCDGVKRRARIAAHGRYFLTKRTIGTADGRQWPAFREIFAQEFKTSSTSKETSIFEIPIRRGEDNSSTDFTKIFNILEGKLTGENRTRLRCDGVKRRARIAAHGRYFLTKRTIGTADGRQWPAFREIFAQPKRGRVRHDTRRSLKIIVSLVSLTYAQRVHRGRTTIFLPSEDIECCKVLDLFAEDRLTRRRRTVGTFSLNERSVQLTAGSGRRSEKSSLRCENNGDMRRPASGAAAG</sequence>
<keyword evidence="3" id="KW-1185">Reference proteome</keyword>
<evidence type="ECO:0000313" key="3">
    <source>
        <dbReference type="Proteomes" id="UP000299102"/>
    </source>
</evidence>
<evidence type="ECO:0000256" key="1">
    <source>
        <dbReference type="SAM" id="MobiDB-lite"/>
    </source>
</evidence>
<feature type="compositionally biased region" description="Basic and acidic residues" evidence="1">
    <location>
        <begin position="487"/>
        <end position="504"/>
    </location>
</feature>
<name>A0A4C1XGC8_EUMVA</name>
<comment type="caution">
    <text evidence="2">The sequence shown here is derived from an EMBL/GenBank/DDBJ whole genome shotgun (WGS) entry which is preliminary data.</text>
</comment>
<organism evidence="2 3">
    <name type="scientific">Eumeta variegata</name>
    <name type="common">Bagworm moth</name>
    <name type="synonym">Eumeta japonica</name>
    <dbReference type="NCBI Taxonomy" id="151549"/>
    <lineage>
        <taxon>Eukaryota</taxon>
        <taxon>Metazoa</taxon>
        <taxon>Ecdysozoa</taxon>
        <taxon>Arthropoda</taxon>
        <taxon>Hexapoda</taxon>
        <taxon>Insecta</taxon>
        <taxon>Pterygota</taxon>
        <taxon>Neoptera</taxon>
        <taxon>Endopterygota</taxon>
        <taxon>Lepidoptera</taxon>
        <taxon>Glossata</taxon>
        <taxon>Ditrysia</taxon>
        <taxon>Tineoidea</taxon>
        <taxon>Psychidae</taxon>
        <taxon>Oiketicinae</taxon>
        <taxon>Eumeta</taxon>
    </lineage>
</organism>
<accession>A0A4C1XGC8</accession>
<gene>
    <name evidence="2" type="ORF">EVAR_3180_1</name>
</gene>
<feature type="compositionally biased region" description="Basic residues" evidence="1">
    <location>
        <begin position="21"/>
        <end position="40"/>
    </location>
</feature>
<reference evidence="2 3" key="1">
    <citation type="journal article" date="2019" name="Commun. Biol.">
        <title>The bagworm genome reveals a unique fibroin gene that provides high tensile strength.</title>
        <authorList>
            <person name="Kono N."/>
            <person name="Nakamura H."/>
            <person name="Ohtoshi R."/>
            <person name="Tomita M."/>
            <person name="Numata K."/>
            <person name="Arakawa K."/>
        </authorList>
    </citation>
    <scope>NUCLEOTIDE SEQUENCE [LARGE SCALE GENOMIC DNA]</scope>
</reference>
<dbReference type="EMBL" id="BGZK01000841">
    <property type="protein sequence ID" value="GBP62478.1"/>
    <property type="molecule type" value="Genomic_DNA"/>
</dbReference>
<evidence type="ECO:0000313" key="2">
    <source>
        <dbReference type="EMBL" id="GBP62478.1"/>
    </source>
</evidence>
<feature type="region of interest" description="Disordered" evidence="1">
    <location>
        <begin position="1"/>
        <end position="48"/>
    </location>
</feature>
<feature type="region of interest" description="Disordered" evidence="1">
    <location>
        <begin position="480"/>
        <end position="512"/>
    </location>
</feature>
<dbReference type="AlphaFoldDB" id="A0A4C1XGC8"/>
<dbReference type="Proteomes" id="UP000299102">
    <property type="component" value="Unassembled WGS sequence"/>
</dbReference>